<dbReference type="GeneID" id="60696097"/>
<gene>
    <name evidence="1" type="ORF">GCD22_01760</name>
</gene>
<reference evidence="1 2" key="1">
    <citation type="submission" date="2019-10" db="EMBL/GenBank/DDBJ databases">
        <authorList>
            <person name="Wang R."/>
        </authorList>
    </citation>
    <scope>NUCLEOTIDE SEQUENCE [LARGE SCALE GENOMIC DNA]</scope>
    <source>
        <strain evidence="1 2">ATCC 19377</strain>
    </source>
</reference>
<evidence type="ECO:0000313" key="2">
    <source>
        <dbReference type="Proteomes" id="UP000363590"/>
    </source>
</evidence>
<proteinExistence type="predicted"/>
<sequence length="270" mass="31021">MIVEYRLLQYREHPERQEGRNFALLARAAGQTHVRAIGMKRNGFIDLNYYRAIAPRQIQEHWVFGEWLQWLQDLATWDGAWSSESPLVDTLFASLAAQERQIVATAPRTEEWPEFHDVKIMLDSLEDRLIGTMTKPPEKPFSEWIEDALLTSELVYRKGFSREVEVSFDLPGAKPFITTFPYAITEEPRMGFKTIAFHGAKKDIQQKVNDALLSFQRAVESGFLVKERCIVFTQTIPKVNKIYAEELEELAQLVNITSSGASQKLRELAA</sequence>
<dbReference type="Proteomes" id="UP000363590">
    <property type="component" value="Chromosome"/>
</dbReference>
<dbReference type="KEGG" id="atx:GCD22_01760"/>
<evidence type="ECO:0008006" key="3">
    <source>
        <dbReference type="Google" id="ProtNLM"/>
    </source>
</evidence>
<dbReference type="EMBL" id="CP045571">
    <property type="protein sequence ID" value="QFX96047.1"/>
    <property type="molecule type" value="Genomic_DNA"/>
</dbReference>
<accession>A0A5P9XPT2</accession>
<organism evidence="1 2">
    <name type="scientific">Acidithiobacillus thiooxidans ATCC 19377</name>
    <dbReference type="NCBI Taxonomy" id="637390"/>
    <lineage>
        <taxon>Bacteria</taxon>
        <taxon>Pseudomonadati</taxon>
        <taxon>Pseudomonadota</taxon>
        <taxon>Acidithiobacillia</taxon>
        <taxon>Acidithiobacillales</taxon>
        <taxon>Acidithiobacillaceae</taxon>
        <taxon>Acidithiobacillus</taxon>
    </lineage>
</organism>
<dbReference type="AlphaFoldDB" id="A0A5P9XPT2"/>
<dbReference type="RefSeq" id="WP_153940644.1">
    <property type="nucleotide sequence ID" value="NZ_CP045571.1"/>
</dbReference>
<evidence type="ECO:0000313" key="1">
    <source>
        <dbReference type="EMBL" id="QFX96047.1"/>
    </source>
</evidence>
<protein>
    <recommendedName>
        <fullName evidence="3">DUF3037 domain-containing protein</fullName>
    </recommendedName>
</protein>
<name>A0A5P9XPT2_ACITH</name>